<gene>
    <name evidence="1" type="ORF">T01_5562</name>
</gene>
<reference evidence="1 2" key="1">
    <citation type="submission" date="2015-01" db="EMBL/GenBank/DDBJ databases">
        <title>Evolution of Trichinella species and genotypes.</title>
        <authorList>
            <person name="Korhonen P.K."/>
            <person name="Edoardo P."/>
            <person name="Giuseppe L.R."/>
            <person name="Gasser R.B."/>
        </authorList>
    </citation>
    <scope>NUCLEOTIDE SEQUENCE [LARGE SCALE GENOMIC DNA]</scope>
    <source>
        <strain evidence="1">ISS3</strain>
    </source>
</reference>
<dbReference type="AlphaFoldDB" id="A0A0V1ANJ2"/>
<dbReference type="OrthoDB" id="5934780at2759"/>
<evidence type="ECO:0000313" key="2">
    <source>
        <dbReference type="Proteomes" id="UP000054776"/>
    </source>
</evidence>
<dbReference type="EMBL" id="JYDH01000459">
    <property type="protein sequence ID" value="KRY26367.1"/>
    <property type="molecule type" value="Genomic_DNA"/>
</dbReference>
<organism evidence="1 2">
    <name type="scientific">Trichinella spiralis</name>
    <name type="common">Trichina worm</name>
    <dbReference type="NCBI Taxonomy" id="6334"/>
    <lineage>
        <taxon>Eukaryota</taxon>
        <taxon>Metazoa</taxon>
        <taxon>Ecdysozoa</taxon>
        <taxon>Nematoda</taxon>
        <taxon>Enoplea</taxon>
        <taxon>Dorylaimia</taxon>
        <taxon>Trichinellida</taxon>
        <taxon>Trichinellidae</taxon>
        <taxon>Trichinella</taxon>
    </lineage>
</organism>
<sequence>MNINNEKTMHFAFETVRGGKHSVSIGKLTEEQH</sequence>
<accession>A0A0V1ANJ2</accession>
<dbReference type="InParanoid" id="A0A0V1ANJ2"/>
<evidence type="ECO:0000313" key="1">
    <source>
        <dbReference type="EMBL" id="KRY26367.1"/>
    </source>
</evidence>
<dbReference type="Proteomes" id="UP000054776">
    <property type="component" value="Unassembled WGS sequence"/>
</dbReference>
<proteinExistence type="predicted"/>
<keyword evidence="2" id="KW-1185">Reference proteome</keyword>
<protein>
    <submittedName>
        <fullName evidence="1">Uncharacterized protein</fullName>
    </submittedName>
</protein>
<name>A0A0V1ANJ2_TRISP</name>
<comment type="caution">
    <text evidence="1">The sequence shown here is derived from an EMBL/GenBank/DDBJ whole genome shotgun (WGS) entry which is preliminary data.</text>
</comment>